<sequence length="169" mass="17486">MFRVPGIAVLAPALLAICATPFAFGAPLFWLVYLVPIAITAWVVRVRTVVTEVDVVARTATRTTRFGWERLGGLKLSEKQGVTAVLDDGAEVALPQVRVRHLPALSLMSGGRVPDPTPHAEDPGPAPDQVPAGADQASPAEPDQSAEDGRGGARVPGAGERGVGPAGAE</sequence>
<reference evidence="3 4" key="1">
    <citation type="submission" date="2016-10" db="EMBL/GenBank/DDBJ databases">
        <title>The Draft Genome Sequence of Actinokineospora bangkokensis 44EHWT reveals the biosynthetic pathway of antifungal compounds Thailandins with unusual extender unit butylmalonyl-CoA.</title>
        <authorList>
            <person name="Greule A."/>
            <person name="Intra B."/>
            <person name="Flemming S."/>
            <person name="Rommel M.G."/>
            <person name="Panbangred W."/>
            <person name="Bechthold A."/>
        </authorList>
    </citation>
    <scope>NUCLEOTIDE SEQUENCE [LARGE SCALE GENOMIC DNA]</scope>
    <source>
        <strain evidence="3 4">44EHW</strain>
    </source>
</reference>
<dbReference type="Proteomes" id="UP000186040">
    <property type="component" value="Unassembled WGS sequence"/>
</dbReference>
<evidence type="ECO:0000313" key="4">
    <source>
        <dbReference type="Proteomes" id="UP000186040"/>
    </source>
</evidence>
<feature type="region of interest" description="Disordered" evidence="1">
    <location>
        <begin position="108"/>
        <end position="169"/>
    </location>
</feature>
<feature type="compositionally biased region" description="Gly residues" evidence="1">
    <location>
        <begin position="159"/>
        <end position="169"/>
    </location>
</feature>
<evidence type="ECO:0000259" key="2">
    <source>
        <dbReference type="Pfam" id="PF10756"/>
    </source>
</evidence>
<dbReference type="EMBL" id="MKQR01000021">
    <property type="protein sequence ID" value="OLR91613.1"/>
    <property type="molecule type" value="Genomic_DNA"/>
</dbReference>
<dbReference type="AlphaFoldDB" id="A0A1Q9LHW1"/>
<evidence type="ECO:0000313" key="3">
    <source>
        <dbReference type="EMBL" id="OLR91613.1"/>
    </source>
</evidence>
<gene>
    <name evidence="3" type="ORF">BJP25_26005</name>
</gene>
<proteinExistence type="predicted"/>
<protein>
    <recommendedName>
        <fullName evidence="2">Low molecular weight protein antigen 6 PH domain-containing protein</fullName>
    </recommendedName>
</protein>
<feature type="domain" description="Low molecular weight protein antigen 6 PH" evidence="2">
    <location>
        <begin position="45"/>
        <end position="115"/>
    </location>
</feature>
<dbReference type="STRING" id="1193682.BJP25_26005"/>
<dbReference type="InterPro" id="IPR019692">
    <property type="entry name" value="CFP-6_PH"/>
</dbReference>
<organism evidence="3 4">
    <name type="scientific">Actinokineospora bangkokensis</name>
    <dbReference type="NCBI Taxonomy" id="1193682"/>
    <lineage>
        <taxon>Bacteria</taxon>
        <taxon>Bacillati</taxon>
        <taxon>Actinomycetota</taxon>
        <taxon>Actinomycetes</taxon>
        <taxon>Pseudonocardiales</taxon>
        <taxon>Pseudonocardiaceae</taxon>
        <taxon>Actinokineospora</taxon>
    </lineage>
</organism>
<comment type="caution">
    <text evidence="3">The sequence shown here is derived from an EMBL/GenBank/DDBJ whole genome shotgun (WGS) entry which is preliminary data.</text>
</comment>
<accession>A0A1Q9LHW1</accession>
<evidence type="ECO:0000256" key="1">
    <source>
        <dbReference type="SAM" id="MobiDB-lite"/>
    </source>
</evidence>
<name>A0A1Q9LHW1_9PSEU</name>
<dbReference type="Pfam" id="PF10756">
    <property type="entry name" value="bPH_6"/>
    <property type="match status" value="1"/>
</dbReference>
<keyword evidence="4" id="KW-1185">Reference proteome</keyword>